<dbReference type="PROSITE" id="PS51273">
    <property type="entry name" value="GATASE_TYPE_1"/>
    <property type="match status" value="1"/>
</dbReference>
<reference evidence="2" key="1">
    <citation type="journal article" date="2019" name="Int. J. Syst. Evol. Microbiol.">
        <title>The Global Catalogue of Microorganisms (GCM) 10K type strain sequencing project: providing services to taxonomists for standard genome sequencing and annotation.</title>
        <authorList>
            <consortium name="The Broad Institute Genomics Platform"/>
            <consortium name="The Broad Institute Genome Sequencing Center for Infectious Disease"/>
            <person name="Wu L."/>
            <person name="Ma J."/>
        </authorList>
    </citation>
    <scope>NUCLEOTIDE SEQUENCE [LARGE SCALE GENOMIC DNA]</scope>
    <source>
        <strain evidence="2">CCUG 50353</strain>
    </source>
</reference>
<gene>
    <name evidence="1" type="ORF">ACFO0S_02975</name>
</gene>
<dbReference type="PANTHER" id="PTHR43235:SF1">
    <property type="entry name" value="GLUTAMINE AMIDOTRANSFERASE PB2B2.05-RELATED"/>
    <property type="match status" value="1"/>
</dbReference>
<keyword evidence="1" id="KW-0378">Hydrolase</keyword>
<dbReference type="InterPro" id="IPR044668">
    <property type="entry name" value="PuuD-like"/>
</dbReference>
<name>A0ABV8UTZ3_9BACL</name>
<dbReference type="InterPro" id="IPR029062">
    <property type="entry name" value="Class_I_gatase-like"/>
</dbReference>
<dbReference type="GO" id="GO:0016787">
    <property type="term" value="F:hydrolase activity"/>
    <property type="evidence" value="ECO:0007669"/>
    <property type="project" value="UniProtKB-KW"/>
</dbReference>
<dbReference type="InterPro" id="IPR011697">
    <property type="entry name" value="Peptidase_C26"/>
</dbReference>
<sequence>MVKPLIGISAEMSKNQDHFWLPFVYVQTVLKYGGLPLMIPVMGDENLDELSLRLDGLFITGGEDIDPSYYGENPHLKLGKIAPEIDQMESELVKRMLELDKPYIGVCRGLHMLNVVQGGSMYQDIHAQREEESYLHLQQGPRTYRSHEVELEPDSKIGKLIGLEKFRVNSFHHQACNEIGRDLEVVARATDGIIEAMESKTHSFAFGFQWHPEEFAMDGDEHSGNLFDAFIKQAVKRRNEIDDSKKRDRQ</sequence>
<dbReference type="RefSeq" id="WP_378140019.1">
    <property type="nucleotide sequence ID" value="NZ_JBHSEF010000009.1"/>
</dbReference>
<comment type="caution">
    <text evidence="1">The sequence shown here is derived from an EMBL/GenBank/DDBJ whole genome shotgun (WGS) entry which is preliminary data.</text>
</comment>
<dbReference type="PANTHER" id="PTHR43235">
    <property type="entry name" value="GLUTAMINE AMIDOTRANSFERASE PB2B2.05-RELATED"/>
    <property type="match status" value="1"/>
</dbReference>
<dbReference type="Proteomes" id="UP001595733">
    <property type="component" value="Unassembled WGS sequence"/>
</dbReference>
<dbReference type="EMBL" id="JBHSEF010000009">
    <property type="protein sequence ID" value="MFC4354031.1"/>
    <property type="molecule type" value="Genomic_DNA"/>
</dbReference>
<dbReference type="Pfam" id="PF07722">
    <property type="entry name" value="Peptidase_C26"/>
    <property type="match status" value="1"/>
</dbReference>
<accession>A0ABV8UTZ3</accession>
<keyword evidence="2" id="KW-1185">Reference proteome</keyword>
<dbReference type="SUPFAM" id="SSF52317">
    <property type="entry name" value="Class I glutamine amidotransferase-like"/>
    <property type="match status" value="1"/>
</dbReference>
<evidence type="ECO:0000313" key="1">
    <source>
        <dbReference type="EMBL" id="MFC4354031.1"/>
    </source>
</evidence>
<proteinExistence type="predicted"/>
<dbReference type="CDD" id="cd01745">
    <property type="entry name" value="GATase1_2"/>
    <property type="match status" value="1"/>
</dbReference>
<protein>
    <submittedName>
        <fullName evidence="1">Gamma-glutamyl-gamma-aminobutyrate hydrolase family protein</fullName>
    </submittedName>
</protein>
<organism evidence="1 2">
    <name type="scientific">Chryseomicrobium palamuruense</name>
    <dbReference type="NCBI Taxonomy" id="682973"/>
    <lineage>
        <taxon>Bacteria</taxon>
        <taxon>Bacillati</taxon>
        <taxon>Bacillota</taxon>
        <taxon>Bacilli</taxon>
        <taxon>Bacillales</taxon>
        <taxon>Caryophanaceae</taxon>
        <taxon>Chryseomicrobium</taxon>
    </lineage>
</organism>
<evidence type="ECO:0000313" key="2">
    <source>
        <dbReference type="Proteomes" id="UP001595733"/>
    </source>
</evidence>
<dbReference type="Gene3D" id="3.40.50.880">
    <property type="match status" value="1"/>
</dbReference>